<evidence type="ECO:0000313" key="6">
    <source>
        <dbReference type="Proteomes" id="UP000016761"/>
    </source>
</evidence>
<gene>
    <name evidence="5" type="ORF">M917_2215</name>
</gene>
<dbReference type="CDD" id="cd01310">
    <property type="entry name" value="TatD_DNAse"/>
    <property type="match status" value="1"/>
</dbReference>
<comment type="similarity">
    <text evidence="1">Belongs to the metallo-dependent hydrolases superfamily. TatD-type hydrolase family.</text>
</comment>
<protein>
    <submittedName>
        <fullName evidence="5">Putative deoxyribonuclease YcfH</fullName>
    </submittedName>
</protein>
<dbReference type="GO" id="GO:0004536">
    <property type="term" value="F:DNA nuclease activity"/>
    <property type="evidence" value="ECO:0007669"/>
    <property type="project" value="InterPro"/>
</dbReference>
<dbReference type="FunFam" id="3.20.20.140:FF:000005">
    <property type="entry name" value="TatD family hydrolase"/>
    <property type="match status" value="1"/>
</dbReference>
<dbReference type="PANTHER" id="PTHR46124:SF2">
    <property type="entry name" value="D-AMINOACYL-TRNA DEACYLASE"/>
    <property type="match status" value="1"/>
</dbReference>
<feature type="binding site" evidence="4">
    <location>
        <position position="225"/>
    </location>
    <ligand>
        <name>a divalent metal cation</name>
        <dbReference type="ChEBI" id="CHEBI:60240"/>
        <label>1</label>
    </ligand>
</feature>
<evidence type="ECO:0000313" key="5">
    <source>
        <dbReference type="EMBL" id="ERL54869.1"/>
    </source>
</evidence>
<keyword evidence="2 4" id="KW-0479">Metal-binding</keyword>
<sequence>MLHRVFVYPLLLLRFFMFTDSHCHLNRLDLTKYDGELSGAIAAMKEANVSRAMAIMCDFAEYDEIANIVSTYGDETLNLGMSVGIHPCEDIDVLQSATVERLIETARADHVWAIGETGLDYYWSTENKKEQQASLARHIHASQSLKKPLVIHMRDAKEDTIDILKSEGAEHGIIHCFTEDWDTAKRALDLGFYISFSGIVSFKSAQMIQDAAQKMPRDRILIETDSPYLAPVPKRGRPNEPAYVPYVASHIAGMYGCSSDEVGALTAKNFENLLAQYH</sequence>
<comment type="caution">
    <text evidence="5">The sequence shown here is derived from an EMBL/GenBank/DDBJ whole genome shotgun (WGS) entry which is preliminary data.</text>
</comment>
<dbReference type="PROSITE" id="PS01090">
    <property type="entry name" value="TATD_2"/>
    <property type="match status" value="1"/>
</dbReference>
<dbReference type="Gene3D" id="3.20.20.140">
    <property type="entry name" value="Metal-dependent hydrolases"/>
    <property type="match status" value="1"/>
</dbReference>
<dbReference type="InterPro" id="IPR015991">
    <property type="entry name" value="TatD/YcfH-like"/>
</dbReference>
<reference evidence="5 6" key="1">
    <citation type="journal article" date="2013" name="Genome Announc.">
        <title>Draft Genome Sequence of Psychrobacter aquaticus Strain CMS 56T, Isolated from a Cyanobacterial Mat Sample Collected from Water Bodies in the McMurdo Dry Valley Region of Antarctica.</title>
        <authorList>
            <person name="Reddy G.S."/>
            <person name="Ara S."/>
            <person name="Singh A."/>
            <person name="Kumar Pinnaka A."/>
            <person name="Shivaji S."/>
        </authorList>
    </citation>
    <scope>NUCLEOTIDE SEQUENCE [LARGE SCALE GENOMIC DNA]</scope>
    <source>
        <strain evidence="5 6">CMS 56</strain>
    </source>
</reference>
<dbReference type="GO" id="GO:0005829">
    <property type="term" value="C:cytosol"/>
    <property type="evidence" value="ECO:0007669"/>
    <property type="project" value="TreeGrafter"/>
</dbReference>
<dbReference type="InterPro" id="IPR032466">
    <property type="entry name" value="Metal_Hydrolase"/>
</dbReference>
<evidence type="ECO:0000256" key="4">
    <source>
        <dbReference type="PIRSR" id="PIRSR005902-1"/>
    </source>
</evidence>
<dbReference type="InterPro" id="IPR001130">
    <property type="entry name" value="TatD-like"/>
</dbReference>
<feature type="binding site" evidence="4">
    <location>
        <position position="152"/>
    </location>
    <ligand>
        <name>a divalent metal cation</name>
        <dbReference type="ChEBI" id="CHEBI:60240"/>
        <label>2</label>
    </ligand>
</feature>
<dbReference type="GO" id="GO:0016788">
    <property type="term" value="F:hydrolase activity, acting on ester bonds"/>
    <property type="evidence" value="ECO:0007669"/>
    <property type="project" value="InterPro"/>
</dbReference>
<dbReference type="SUPFAM" id="SSF51556">
    <property type="entry name" value="Metallo-dependent hydrolases"/>
    <property type="match status" value="1"/>
</dbReference>
<dbReference type="EMBL" id="AUSW01000034">
    <property type="protein sequence ID" value="ERL54869.1"/>
    <property type="molecule type" value="Genomic_DNA"/>
</dbReference>
<dbReference type="PATRIC" id="fig|1354303.4.peg.2181"/>
<dbReference type="NCBIfam" id="TIGR00010">
    <property type="entry name" value="YchF/TatD family DNA exonuclease"/>
    <property type="match status" value="1"/>
</dbReference>
<keyword evidence="6" id="KW-1185">Reference proteome</keyword>
<feature type="binding site" evidence="4">
    <location>
        <position position="22"/>
    </location>
    <ligand>
        <name>a divalent metal cation</name>
        <dbReference type="ChEBI" id="CHEBI:60240"/>
        <label>1</label>
    </ligand>
</feature>
<keyword evidence="3" id="KW-0378">Hydrolase</keyword>
<dbReference type="InterPro" id="IPR018228">
    <property type="entry name" value="DNase_TatD-rel_CS"/>
</dbReference>
<evidence type="ECO:0000256" key="3">
    <source>
        <dbReference type="ARBA" id="ARBA00022801"/>
    </source>
</evidence>
<dbReference type="Proteomes" id="UP000016761">
    <property type="component" value="Unassembled WGS sequence"/>
</dbReference>
<proteinExistence type="inferred from homology"/>
<feature type="binding site" evidence="4">
    <location>
        <position position="24"/>
    </location>
    <ligand>
        <name>a divalent metal cation</name>
        <dbReference type="ChEBI" id="CHEBI:60240"/>
        <label>1</label>
    </ligand>
</feature>
<dbReference type="Pfam" id="PF01026">
    <property type="entry name" value="TatD_DNase"/>
    <property type="match status" value="1"/>
</dbReference>
<dbReference type="GO" id="GO:0046872">
    <property type="term" value="F:metal ion binding"/>
    <property type="evidence" value="ECO:0007669"/>
    <property type="project" value="UniProtKB-KW"/>
</dbReference>
<evidence type="ECO:0000256" key="1">
    <source>
        <dbReference type="ARBA" id="ARBA00009275"/>
    </source>
</evidence>
<dbReference type="STRING" id="1354303.M917_2215"/>
<evidence type="ECO:0000256" key="2">
    <source>
        <dbReference type="ARBA" id="ARBA00022723"/>
    </source>
</evidence>
<dbReference type="PANTHER" id="PTHR46124">
    <property type="entry name" value="D-AMINOACYL-TRNA DEACYLASE"/>
    <property type="match status" value="1"/>
</dbReference>
<dbReference type="eggNOG" id="COG0084">
    <property type="taxonomic scope" value="Bacteria"/>
</dbReference>
<dbReference type="PIRSF" id="PIRSF005902">
    <property type="entry name" value="DNase_TatD"/>
    <property type="match status" value="1"/>
</dbReference>
<organism evidence="5 6">
    <name type="scientific">Psychrobacter aquaticus CMS 56</name>
    <dbReference type="NCBI Taxonomy" id="1354303"/>
    <lineage>
        <taxon>Bacteria</taxon>
        <taxon>Pseudomonadati</taxon>
        <taxon>Pseudomonadota</taxon>
        <taxon>Gammaproteobacteria</taxon>
        <taxon>Moraxellales</taxon>
        <taxon>Moraxellaceae</taxon>
        <taxon>Psychrobacter</taxon>
    </lineage>
</organism>
<accession>U4T800</accession>
<dbReference type="AlphaFoldDB" id="U4T800"/>
<feature type="binding site" evidence="4">
    <location>
        <position position="175"/>
    </location>
    <ligand>
        <name>a divalent metal cation</name>
        <dbReference type="ChEBI" id="CHEBI:60240"/>
        <label>2</label>
    </ligand>
</feature>
<name>U4T800_9GAMM</name>
<feature type="binding site" evidence="4">
    <location>
        <position position="116"/>
    </location>
    <ligand>
        <name>a divalent metal cation</name>
        <dbReference type="ChEBI" id="CHEBI:60240"/>
        <label>1</label>
    </ligand>
</feature>
<dbReference type="PROSITE" id="PS01091">
    <property type="entry name" value="TATD_3"/>
    <property type="match status" value="1"/>
</dbReference>